<evidence type="ECO:0000313" key="8">
    <source>
        <dbReference type="Proteomes" id="UP000550609"/>
    </source>
</evidence>
<evidence type="ECO:0000256" key="4">
    <source>
        <dbReference type="ARBA" id="ARBA00022801"/>
    </source>
</evidence>
<evidence type="ECO:0000313" key="7">
    <source>
        <dbReference type="EMBL" id="MBB1115757.1"/>
    </source>
</evidence>
<name>A0A7W3YU56_9GAMM</name>
<feature type="domain" description="SbsA Ig-like" evidence="6">
    <location>
        <begin position="197"/>
        <end position="293"/>
    </location>
</feature>
<dbReference type="Pfam" id="PF04231">
    <property type="entry name" value="Endonuclease_1"/>
    <property type="match status" value="1"/>
</dbReference>
<feature type="signal peptide" evidence="5">
    <location>
        <begin position="1"/>
        <end position="23"/>
    </location>
</feature>
<dbReference type="RefSeq" id="WP_182621485.1">
    <property type="nucleotide sequence ID" value="NZ_JACIUV010000001.1"/>
</dbReference>
<dbReference type="GO" id="GO:0004519">
    <property type="term" value="F:endonuclease activity"/>
    <property type="evidence" value="ECO:0007669"/>
    <property type="project" value="UniProtKB-KW"/>
</dbReference>
<dbReference type="InterPro" id="IPR007346">
    <property type="entry name" value="Endonuclease-I"/>
</dbReference>
<comment type="similarity">
    <text evidence="1">Belongs to the EndA/NucM nuclease family.</text>
</comment>
<evidence type="ECO:0000256" key="1">
    <source>
        <dbReference type="ARBA" id="ARBA00006429"/>
    </source>
</evidence>
<evidence type="ECO:0000256" key="5">
    <source>
        <dbReference type="SAM" id="SignalP"/>
    </source>
</evidence>
<keyword evidence="7" id="KW-0255">Endonuclease</keyword>
<keyword evidence="4" id="KW-0378">Hydrolase</keyword>
<proteinExistence type="inferred from homology"/>
<dbReference type="EMBL" id="JACIUV010000001">
    <property type="protein sequence ID" value="MBB1115757.1"/>
    <property type="molecule type" value="Genomic_DNA"/>
</dbReference>
<dbReference type="Pfam" id="PF13205">
    <property type="entry name" value="Big_5"/>
    <property type="match status" value="1"/>
</dbReference>
<evidence type="ECO:0000256" key="3">
    <source>
        <dbReference type="ARBA" id="ARBA00022729"/>
    </source>
</evidence>
<reference evidence="7 8" key="1">
    <citation type="submission" date="2020-08" db="EMBL/GenBank/DDBJ databases">
        <title>Stenotrophomonas sp. W1S232.</title>
        <authorList>
            <person name="Deng Y."/>
        </authorList>
    </citation>
    <scope>NUCLEOTIDE SEQUENCE [LARGE SCALE GENOMIC DNA]</scope>
    <source>
        <strain evidence="7 8">W1S232</strain>
    </source>
</reference>
<dbReference type="GO" id="GO:0016787">
    <property type="term" value="F:hydrolase activity"/>
    <property type="evidence" value="ECO:0007669"/>
    <property type="project" value="UniProtKB-KW"/>
</dbReference>
<dbReference type="SUPFAM" id="SSF54060">
    <property type="entry name" value="His-Me finger endonucleases"/>
    <property type="match status" value="1"/>
</dbReference>
<accession>A0A7W3YU56</accession>
<dbReference type="PANTHER" id="PTHR33607:SF2">
    <property type="entry name" value="ENDONUCLEASE-1"/>
    <property type="match status" value="1"/>
</dbReference>
<protein>
    <submittedName>
        <fullName evidence="7">Endonuclease</fullName>
    </submittedName>
</protein>
<organism evidence="7 8">
    <name type="scientific">Stenotrophomonas koreensis</name>
    <dbReference type="NCBI Taxonomy" id="266128"/>
    <lineage>
        <taxon>Bacteria</taxon>
        <taxon>Pseudomonadati</taxon>
        <taxon>Pseudomonadota</taxon>
        <taxon>Gammaproteobacteria</taxon>
        <taxon>Lysobacterales</taxon>
        <taxon>Lysobacteraceae</taxon>
        <taxon>Stenotrophomonas</taxon>
    </lineage>
</organism>
<gene>
    <name evidence="7" type="ORF">H4O09_01575</name>
</gene>
<feature type="chain" id="PRO_5030673337" evidence="5">
    <location>
        <begin position="24"/>
        <end position="581"/>
    </location>
</feature>
<comment type="caution">
    <text evidence="7">The sequence shown here is derived from an EMBL/GenBank/DDBJ whole genome shotgun (WGS) entry which is preliminary data.</text>
</comment>
<keyword evidence="3 5" id="KW-0732">Signal</keyword>
<keyword evidence="2" id="KW-0540">Nuclease</keyword>
<dbReference type="Proteomes" id="UP000550609">
    <property type="component" value="Unassembled WGS sequence"/>
</dbReference>
<evidence type="ECO:0000259" key="6">
    <source>
        <dbReference type="Pfam" id="PF13205"/>
    </source>
</evidence>
<dbReference type="AlphaFoldDB" id="A0A7W3YU56"/>
<dbReference type="InterPro" id="IPR032812">
    <property type="entry name" value="SbsA_Ig"/>
</dbReference>
<dbReference type="InterPro" id="IPR044925">
    <property type="entry name" value="His-Me_finger_sf"/>
</dbReference>
<sequence>MRLRLRPLALALLSTTLAAPAMAAVFINELHYDNSNNDINEGIEVVATAGENLASYSIVLYNGATASAGTTYSTRQLPAGSAVSCGGTVSVASLRSNNLIQNGGNDGIALVDGNGQVVQFLSYEGTLKASNGPAAGMTSTAIPVSETNSTAPGTSLQLAGNGASAADFSWRSSAAATFGSCNTAQTFSGGGGSTGPRPSVLNTTPVDGASGVPMAADLLVNFSEAVTAASGAFSLSCGGSPIALSHPSSGTSFALAPASVLAPGASCQLNVIASKLTDADGLTPAANTTVNFSVAAATGGYWSQVNTSSASQLRCSIHHTIKGHTSYPYSSSTGTNTWTILEIADEDPNNPNNILDIYRNRSYAKVSARAGTGSGLTYNREHTWPKSLGFSSTTGDKGLPNAPHTDAHMLYLSDTNYNSSRGNKPLANCTSGCTALATEANNGDGGTTARGDRNWFIGPDGNGGSFETWDSRKGDIARAVLYMAVRYEGGRHPITQQAEPDLELTDDRSKIVITSSSPAYMGLLSTLLAWHQLDPPDAAERTRNDVVQSFQGNRNPFIDNPQWATAALFTSSKPATCQLAN</sequence>
<dbReference type="PANTHER" id="PTHR33607">
    <property type="entry name" value="ENDONUCLEASE-1"/>
    <property type="match status" value="1"/>
</dbReference>
<evidence type="ECO:0000256" key="2">
    <source>
        <dbReference type="ARBA" id="ARBA00022722"/>
    </source>
</evidence>